<protein>
    <submittedName>
        <fullName evidence="8">Nucleoside ABC transporter membrane protein</fullName>
    </submittedName>
    <submittedName>
        <fullName evidence="7">Simple sugar transport system permease protein</fullName>
    </submittedName>
</protein>
<organism evidence="7 9">
    <name type="scientific">Saliniramus fredricksonii</name>
    <dbReference type="NCBI Taxonomy" id="1653334"/>
    <lineage>
        <taxon>Bacteria</taxon>
        <taxon>Pseudomonadati</taxon>
        <taxon>Pseudomonadota</taxon>
        <taxon>Alphaproteobacteria</taxon>
        <taxon>Hyphomicrobiales</taxon>
        <taxon>Salinarimonadaceae</taxon>
        <taxon>Saliniramus</taxon>
    </lineage>
</organism>
<feature type="transmembrane region" description="Helical" evidence="6">
    <location>
        <begin position="36"/>
        <end position="56"/>
    </location>
</feature>
<evidence type="ECO:0000313" key="7">
    <source>
        <dbReference type="EMBL" id="KPQ11926.1"/>
    </source>
</evidence>
<evidence type="ECO:0000313" key="8">
    <source>
        <dbReference type="EMBL" id="SCC81577.1"/>
    </source>
</evidence>
<dbReference type="AlphaFoldDB" id="A0A0P8A3A2"/>
<keyword evidence="2" id="KW-1003">Cell membrane</keyword>
<dbReference type="EMBL" id="LJSX01000004">
    <property type="protein sequence ID" value="KPQ11926.1"/>
    <property type="molecule type" value="Genomic_DNA"/>
</dbReference>
<evidence type="ECO:0000256" key="1">
    <source>
        <dbReference type="ARBA" id="ARBA00004651"/>
    </source>
</evidence>
<feature type="transmembrane region" description="Helical" evidence="6">
    <location>
        <begin position="222"/>
        <end position="246"/>
    </location>
</feature>
<dbReference type="PATRIC" id="fig|1653334.4.peg.1447"/>
<reference evidence="8 10" key="2">
    <citation type="submission" date="2016-08" db="EMBL/GenBank/DDBJ databases">
        <authorList>
            <person name="Varghese N."/>
            <person name="Submissions Spin"/>
        </authorList>
    </citation>
    <scope>NUCLEOTIDE SEQUENCE [LARGE SCALE GENOMIC DNA]</scope>
    <source>
        <strain evidence="8 10">HL-109</strain>
    </source>
</reference>
<dbReference type="Proteomes" id="UP000050497">
    <property type="component" value="Unassembled WGS sequence"/>
</dbReference>
<dbReference type="GO" id="GO:0005886">
    <property type="term" value="C:plasma membrane"/>
    <property type="evidence" value="ECO:0007669"/>
    <property type="project" value="UniProtKB-SubCell"/>
</dbReference>
<evidence type="ECO:0000256" key="4">
    <source>
        <dbReference type="ARBA" id="ARBA00022989"/>
    </source>
</evidence>
<dbReference type="OrthoDB" id="9792579at2"/>
<accession>A0A0P8A3A2</accession>
<dbReference type="PANTHER" id="PTHR43370:SF2">
    <property type="entry name" value="ABC TRANSPORTER PERMEASE PROTEIN"/>
    <property type="match status" value="1"/>
</dbReference>
<name>A0A0P8A3A2_9HYPH</name>
<comment type="caution">
    <text evidence="7">The sequence shown here is derived from an EMBL/GenBank/DDBJ whole genome shotgun (WGS) entry which is preliminary data.</text>
</comment>
<keyword evidence="7" id="KW-0762">Sugar transport</keyword>
<dbReference type="EMBL" id="FMBM01000002">
    <property type="protein sequence ID" value="SCC81577.1"/>
    <property type="molecule type" value="Genomic_DNA"/>
</dbReference>
<keyword evidence="5 6" id="KW-0472">Membrane</keyword>
<feature type="transmembrane region" description="Helical" evidence="6">
    <location>
        <begin position="92"/>
        <end position="111"/>
    </location>
</feature>
<sequence>MTTFEAILFTIVMASTPLLIAAIGELVAERAGVLNLGVEGMMAMGAVSAFVGAFLFDSTWIGIGFGMMAGGLMAALFAVVVLGFAANQVGAGLALTILGLGLSGVIGAPFVGERLPPTPSLAIPLLSDLPILGSAVFSQDIFVYLSLLLVAGVAWFLMRTRAGLRLRSIGENHGSAHSLGLPVLKVRFMAVVFGGICAGLAGAYLSLVYTRFWAPNMTAGRGWIAVALVVFAAWRPGWALVGAYIFGAATVLQLHAQAAQFGLPSQFLSAVPYLATIIALVILSARRGSSGVGAPGSLGQPYVPDR</sequence>
<evidence type="ECO:0000256" key="2">
    <source>
        <dbReference type="ARBA" id="ARBA00022475"/>
    </source>
</evidence>
<evidence type="ECO:0000313" key="10">
    <source>
        <dbReference type="Proteomes" id="UP000182800"/>
    </source>
</evidence>
<feature type="transmembrane region" description="Helical" evidence="6">
    <location>
        <begin position="131"/>
        <end position="157"/>
    </location>
</feature>
<feature type="transmembrane region" description="Helical" evidence="6">
    <location>
        <begin position="6"/>
        <end position="24"/>
    </location>
</feature>
<evidence type="ECO:0000256" key="5">
    <source>
        <dbReference type="ARBA" id="ARBA00023136"/>
    </source>
</evidence>
<comment type="subcellular location">
    <subcellularLocation>
        <location evidence="1">Cell membrane</location>
        <topology evidence="1">Multi-pass membrane protein</topology>
    </subcellularLocation>
</comment>
<feature type="transmembrane region" description="Helical" evidence="6">
    <location>
        <begin position="267"/>
        <end position="285"/>
    </location>
</feature>
<feature type="transmembrane region" description="Helical" evidence="6">
    <location>
        <begin position="62"/>
        <end position="85"/>
    </location>
</feature>
<dbReference type="RefSeq" id="WP_074445249.1">
    <property type="nucleotide sequence ID" value="NZ_FMBM01000002.1"/>
</dbReference>
<keyword evidence="3 6" id="KW-0812">Transmembrane</keyword>
<evidence type="ECO:0000313" key="9">
    <source>
        <dbReference type="Proteomes" id="UP000050497"/>
    </source>
</evidence>
<dbReference type="STRING" id="1653334.GA0071312_2524"/>
<dbReference type="PANTHER" id="PTHR43370">
    <property type="entry name" value="SUGAR ABC TRANSPORTER INTEGRAL MEMBRANE PROTEIN-RELATED"/>
    <property type="match status" value="1"/>
</dbReference>
<dbReference type="Pfam" id="PF02653">
    <property type="entry name" value="BPD_transp_2"/>
    <property type="match status" value="1"/>
</dbReference>
<reference evidence="7 9" key="1">
    <citation type="submission" date="2015-09" db="EMBL/GenBank/DDBJ databases">
        <title>Identification and resolution of microdiversity through metagenomic sequencing of parallel consortia.</title>
        <authorList>
            <person name="Nelson W.C."/>
            <person name="Romine M.F."/>
            <person name="Lindemann S.R."/>
        </authorList>
    </citation>
    <scope>NUCLEOTIDE SEQUENCE [LARGE SCALE GENOMIC DNA]</scope>
    <source>
        <strain evidence="7">HL-109</strain>
    </source>
</reference>
<dbReference type="CDD" id="cd06580">
    <property type="entry name" value="TM_PBP1_transp_TpRbsC_like"/>
    <property type="match status" value="1"/>
</dbReference>
<dbReference type="Proteomes" id="UP000182800">
    <property type="component" value="Unassembled WGS sequence"/>
</dbReference>
<keyword evidence="7" id="KW-0813">Transport</keyword>
<gene>
    <name evidence="8" type="ORF">GA0071312_2524</name>
    <name evidence="7" type="ORF">HLUCCO17_03795</name>
</gene>
<proteinExistence type="predicted"/>
<evidence type="ECO:0000256" key="6">
    <source>
        <dbReference type="SAM" id="Phobius"/>
    </source>
</evidence>
<evidence type="ECO:0000256" key="3">
    <source>
        <dbReference type="ARBA" id="ARBA00022692"/>
    </source>
</evidence>
<keyword evidence="4 6" id="KW-1133">Transmembrane helix</keyword>
<dbReference type="InterPro" id="IPR001851">
    <property type="entry name" value="ABC_transp_permease"/>
</dbReference>
<feature type="transmembrane region" description="Helical" evidence="6">
    <location>
        <begin position="188"/>
        <end position="210"/>
    </location>
</feature>
<keyword evidence="10" id="KW-1185">Reference proteome</keyword>
<dbReference type="GO" id="GO:0022857">
    <property type="term" value="F:transmembrane transporter activity"/>
    <property type="evidence" value="ECO:0007669"/>
    <property type="project" value="InterPro"/>
</dbReference>